<name>A0A6C0DJ54_9ZZZZ</name>
<dbReference type="EMBL" id="MN739614">
    <property type="protein sequence ID" value="QHT15949.1"/>
    <property type="molecule type" value="Genomic_DNA"/>
</dbReference>
<dbReference type="AlphaFoldDB" id="A0A6C0DJ54"/>
<proteinExistence type="predicted"/>
<sequence>MTTPYSVSTSIGSVSYNNYVNAPINGPLSTNQYPSAQPYHSYGTLTGIRPTPPFFYPQQEPVNSEMMSNQRQAYLRVSTKRQDMNSPNIRKGLDKYIQQGVLDSSLQNTGVLNPTTPSMSFSHSTGKRYAVSTHTNYIAPIPGSMYTSILKRNAVGKSSFKVGLPLDDPISTKNYYPSGVRTTIRRVRSGGCTAPKKKGSIYNYSLQNGAVCCWGALPRQNY</sequence>
<reference evidence="1" key="1">
    <citation type="journal article" date="2020" name="Nature">
        <title>Giant virus diversity and host interactions through global metagenomics.</title>
        <authorList>
            <person name="Schulz F."/>
            <person name="Roux S."/>
            <person name="Paez-Espino D."/>
            <person name="Jungbluth S."/>
            <person name="Walsh D.A."/>
            <person name="Denef V.J."/>
            <person name="McMahon K.D."/>
            <person name="Konstantinidis K.T."/>
            <person name="Eloe-Fadrosh E.A."/>
            <person name="Kyrpides N.C."/>
            <person name="Woyke T."/>
        </authorList>
    </citation>
    <scope>NUCLEOTIDE SEQUENCE</scope>
    <source>
        <strain evidence="1">GVMAG-M-3300023174-182</strain>
    </source>
</reference>
<organism evidence="1">
    <name type="scientific">viral metagenome</name>
    <dbReference type="NCBI Taxonomy" id="1070528"/>
    <lineage>
        <taxon>unclassified sequences</taxon>
        <taxon>metagenomes</taxon>
        <taxon>organismal metagenomes</taxon>
    </lineage>
</organism>
<evidence type="ECO:0000313" key="1">
    <source>
        <dbReference type="EMBL" id="QHT15949.1"/>
    </source>
</evidence>
<protein>
    <submittedName>
        <fullName evidence="1">Uncharacterized protein</fullName>
    </submittedName>
</protein>
<accession>A0A6C0DJ54</accession>